<gene>
    <name evidence="2" type="ORF">FXN63_15945</name>
</gene>
<evidence type="ECO:0000313" key="2">
    <source>
        <dbReference type="EMBL" id="QEI07165.1"/>
    </source>
</evidence>
<accession>A0A5C0AYB9</accession>
<dbReference type="Proteomes" id="UP000325161">
    <property type="component" value="Chromosome"/>
</dbReference>
<keyword evidence="3" id="KW-1185">Reference proteome</keyword>
<keyword evidence="1" id="KW-0732">Signal</keyword>
<dbReference type="EMBL" id="CP043046">
    <property type="protein sequence ID" value="QEI07165.1"/>
    <property type="molecule type" value="Genomic_DNA"/>
</dbReference>
<dbReference type="KEGG" id="pacr:FXN63_15945"/>
<name>A0A5C0AYB9_9BURK</name>
<organism evidence="2 3">
    <name type="scientific">Pigmentiphaga aceris</name>
    <dbReference type="NCBI Taxonomy" id="1940612"/>
    <lineage>
        <taxon>Bacteria</taxon>
        <taxon>Pseudomonadati</taxon>
        <taxon>Pseudomonadota</taxon>
        <taxon>Betaproteobacteria</taxon>
        <taxon>Burkholderiales</taxon>
        <taxon>Alcaligenaceae</taxon>
        <taxon>Pigmentiphaga</taxon>
    </lineage>
</organism>
<evidence type="ECO:0000256" key="1">
    <source>
        <dbReference type="SAM" id="SignalP"/>
    </source>
</evidence>
<reference evidence="2 3" key="1">
    <citation type="submission" date="2019-08" db="EMBL/GenBank/DDBJ databases">
        <title>Amphibian skin-associated Pigmentiphaga: genome sequence and occurrence across geography and hosts.</title>
        <authorList>
            <person name="Bletz M.C."/>
            <person name="Bunk B."/>
            <person name="Sproeer C."/>
            <person name="Biwer P."/>
            <person name="Reiter S."/>
            <person name="Rabemananjara F.C.E."/>
            <person name="Schulz S."/>
            <person name="Overmann J."/>
            <person name="Vences M."/>
        </authorList>
    </citation>
    <scope>NUCLEOTIDE SEQUENCE [LARGE SCALE GENOMIC DNA]</scope>
    <source>
        <strain evidence="2 3">Mada1488</strain>
    </source>
</reference>
<protein>
    <submittedName>
        <fullName evidence="2">Uncharacterized protein</fullName>
    </submittedName>
</protein>
<dbReference type="AlphaFoldDB" id="A0A5C0AYB9"/>
<proteinExistence type="predicted"/>
<sequence>MFKMLCMMSAVLVAAIPTVAGAASDAPEVSIMAVDKLPAGQADLKCDYPGLKQRISEKRKASGSSEYETMLSFAQRHEGDGYSRVMANESLRKLLVGDKEAAVFIFQDFSKVALVKFEQPANVNTFLKGGAACEKGSGGMCVPALFFDGQKTHCLLFTKRELEG</sequence>
<evidence type="ECO:0000313" key="3">
    <source>
        <dbReference type="Proteomes" id="UP000325161"/>
    </source>
</evidence>
<feature type="signal peptide" evidence="1">
    <location>
        <begin position="1"/>
        <end position="22"/>
    </location>
</feature>
<feature type="chain" id="PRO_5022842985" evidence="1">
    <location>
        <begin position="23"/>
        <end position="164"/>
    </location>
</feature>
<dbReference type="RefSeq" id="WP_148816212.1">
    <property type="nucleotide sequence ID" value="NZ_CP043046.1"/>
</dbReference>
<dbReference type="OrthoDB" id="9204597at2"/>